<organism evidence="1 2">
    <name type="scientific">Aquimarina intermedia</name>
    <dbReference type="NCBI Taxonomy" id="350814"/>
    <lineage>
        <taxon>Bacteria</taxon>
        <taxon>Pseudomonadati</taxon>
        <taxon>Bacteroidota</taxon>
        <taxon>Flavobacteriia</taxon>
        <taxon>Flavobacteriales</taxon>
        <taxon>Flavobacteriaceae</taxon>
        <taxon>Aquimarina</taxon>
    </lineage>
</organism>
<dbReference type="Proteomes" id="UP000324376">
    <property type="component" value="Unassembled WGS sequence"/>
</dbReference>
<evidence type="ECO:0000313" key="1">
    <source>
        <dbReference type="EMBL" id="TYP73463.1"/>
    </source>
</evidence>
<sequence>MSGRAESRLTYYGFKQSLDSAQSDKVFLSKTFGLLLMPSAYSKNYSPICIRIPSE</sequence>
<reference evidence="1 2" key="1">
    <citation type="submission" date="2019-07" db="EMBL/GenBank/DDBJ databases">
        <title>Genomic Encyclopedia of Archaeal and Bacterial Type Strains, Phase II (KMG-II): from individual species to whole genera.</title>
        <authorList>
            <person name="Goeker M."/>
        </authorList>
    </citation>
    <scope>NUCLEOTIDE SEQUENCE [LARGE SCALE GENOMIC DNA]</scope>
    <source>
        <strain evidence="1 2">DSM 17527</strain>
    </source>
</reference>
<dbReference type="EMBL" id="VNHU01000005">
    <property type="protein sequence ID" value="TYP73463.1"/>
    <property type="molecule type" value="Genomic_DNA"/>
</dbReference>
<gene>
    <name evidence="1" type="ORF">BD809_10550</name>
</gene>
<comment type="caution">
    <text evidence="1">The sequence shown here is derived from an EMBL/GenBank/DDBJ whole genome shotgun (WGS) entry which is preliminary data.</text>
</comment>
<dbReference type="AlphaFoldDB" id="A0A5S5C664"/>
<accession>A0A5S5C664</accession>
<keyword evidence="2" id="KW-1185">Reference proteome</keyword>
<proteinExistence type="predicted"/>
<name>A0A5S5C664_9FLAO</name>
<protein>
    <submittedName>
        <fullName evidence="1">Uncharacterized protein</fullName>
    </submittedName>
</protein>
<evidence type="ECO:0000313" key="2">
    <source>
        <dbReference type="Proteomes" id="UP000324376"/>
    </source>
</evidence>